<keyword evidence="2" id="KW-1185">Reference proteome</keyword>
<dbReference type="AlphaFoldDB" id="A0AAE1DDU9"/>
<proteinExistence type="predicted"/>
<evidence type="ECO:0000313" key="2">
    <source>
        <dbReference type="Proteomes" id="UP001283361"/>
    </source>
</evidence>
<reference evidence="1" key="1">
    <citation type="journal article" date="2023" name="G3 (Bethesda)">
        <title>A reference genome for the long-term kleptoplast-retaining sea slug Elysia crispata morphotype clarki.</title>
        <authorList>
            <person name="Eastman K.E."/>
            <person name="Pendleton A.L."/>
            <person name="Shaikh M.A."/>
            <person name="Suttiyut T."/>
            <person name="Ogas R."/>
            <person name="Tomko P."/>
            <person name="Gavelis G."/>
            <person name="Widhalm J.R."/>
            <person name="Wisecaver J.H."/>
        </authorList>
    </citation>
    <scope>NUCLEOTIDE SEQUENCE</scope>
    <source>
        <strain evidence="1">ECLA1</strain>
    </source>
</reference>
<name>A0AAE1DDU9_9GAST</name>
<sequence length="144" mass="15547">MRGVEGGPQQYSLDDILTQTESYREIWVVTVSCATSFLATVDDSAQVPALSRGSRRQEGGHRSNCGQRMIGQCEASPLQVLMLEPRVDGSLCGRDRFSISADDRPSYACASPCQTSQAQAPVFTLASFVIDLACQKKPPVVCSV</sequence>
<gene>
    <name evidence="1" type="ORF">RRG08_026249</name>
</gene>
<organism evidence="1 2">
    <name type="scientific">Elysia crispata</name>
    <name type="common">lettuce slug</name>
    <dbReference type="NCBI Taxonomy" id="231223"/>
    <lineage>
        <taxon>Eukaryota</taxon>
        <taxon>Metazoa</taxon>
        <taxon>Spiralia</taxon>
        <taxon>Lophotrochozoa</taxon>
        <taxon>Mollusca</taxon>
        <taxon>Gastropoda</taxon>
        <taxon>Heterobranchia</taxon>
        <taxon>Euthyneura</taxon>
        <taxon>Panpulmonata</taxon>
        <taxon>Sacoglossa</taxon>
        <taxon>Placobranchoidea</taxon>
        <taxon>Plakobranchidae</taxon>
        <taxon>Elysia</taxon>
    </lineage>
</organism>
<dbReference type="Proteomes" id="UP001283361">
    <property type="component" value="Unassembled WGS sequence"/>
</dbReference>
<comment type="caution">
    <text evidence="1">The sequence shown here is derived from an EMBL/GenBank/DDBJ whole genome shotgun (WGS) entry which is preliminary data.</text>
</comment>
<dbReference type="EMBL" id="JAWDGP010004277">
    <property type="protein sequence ID" value="KAK3765778.1"/>
    <property type="molecule type" value="Genomic_DNA"/>
</dbReference>
<protein>
    <submittedName>
        <fullName evidence="1">Uncharacterized protein</fullName>
    </submittedName>
</protein>
<accession>A0AAE1DDU9</accession>
<evidence type="ECO:0000313" key="1">
    <source>
        <dbReference type="EMBL" id="KAK3765778.1"/>
    </source>
</evidence>